<keyword evidence="4" id="KW-1185">Reference proteome</keyword>
<name>A0A815SLC5_ADIRI</name>
<evidence type="ECO:0000256" key="1">
    <source>
        <dbReference type="SAM" id="Coils"/>
    </source>
</evidence>
<evidence type="ECO:0000313" key="4">
    <source>
        <dbReference type="Proteomes" id="UP000663828"/>
    </source>
</evidence>
<evidence type="ECO:0000256" key="2">
    <source>
        <dbReference type="SAM" id="Phobius"/>
    </source>
</evidence>
<dbReference type="EMBL" id="CAJNOR010004301">
    <property type="protein sequence ID" value="CAF1491799.1"/>
    <property type="molecule type" value="Genomic_DNA"/>
</dbReference>
<comment type="caution">
    <text evidence="3">The sequence shown here is derived from an EMBL/GenBank/DDBJ whole genome shotgun (WGS) entry which is preliminary data.</text>
</comment>
<keyword evidence="1" id="KW-0175">Coiled coil</keyword>
<keyword evidence="2" id="KW-1133">Transmembrane helix</keyword>
<protein>
    <submittedName>
        <fullName evidence="3">Uncharacterized protein</fullName>
    </submittedName>
</protein>
<dbReference type="AlphaFoldDB" id="A0A815SLC5"/>
<sequence>MAVVPTNTSLNVTHVEHASSFDTNGSIIYIIGVMIWYAFGFGLILIDDINPQPSRIESRRHISFYQTVTDLHEQQDRNDILVELKDKERRAKLWQIYYGVNANHPTTIAKDNEAVELIIKQLNDLNERRRLLRDTLTEISLDHPDEDFKVDDSDSESFYGMTMTQKKQTSWI</sequence>
<feature type="coiled-coil region" evidence="1">
    <location>
        <begin position="108"/>
        <end position="142"/>
    </location>
</feature>
<keyword evidence="2" id="KW-0472">Membrane</keyword>
<feature type="transmembrane region" description="Helical" evidence="2">
    <location>
        <begin position="27"/>
        <end position="46"/>
    </location>
</feature>
<organism evidence="3 4">
    <name type="scientific">Adineta ricciae</name>
    <name type="common">Rotifer</name>
    <dbReference type="NCBI Taxonomy" id="249248"/>
    <lineage>
        <taxon>Eukaryota</taxon>
        <taxon>Metazoa</taxon>
        <taxon>Spiralia</taxon>
        <taxon>Gnathifera</taxon>
        <taxon>Rotifera</taxon>
        <taxon>Eurotatoria</taxon>
        <taxon>Bdelloidea</taxon>
        <taxon>Adinetida</taxon>
        <taxon>Adinetidae</taxon>
        <taxon>Adineta</taxon>
    </lineage>
</organism>
<proteinExistence type="predicted"/>
<evidence type="ECO:0000313" key="3">
    <source>
        <dbReference type="EMBL" id="CAF1491799.1"/>
    </source>
</evidence>
<reference evidence="3" key="1">
    <citation type="submission" date="2021-02" db="EMBL/GenBank/DDBJ databases">
        <authorList>
            <person name="Nowell W R."/>
        </authorList>
    </citation>
    <scope>NUCLEOTIDE SEQUENCE</scope>
</reference>
<dbReference type="Proteomes" id="UP000663828">
    <property type="component" value="Unassembled WGS sequence"/>
</dbReference>
<accession>A0A815SLC5</accession>
<gene>
    <name evidence="3" type="ORF">XAT740_LOCUS39129</name>
</gene>
<keyword evidence="2" id="KW-0812">Transmembrane</keyword>